<evidence type="ECO:0000313" key="1">
    <source>
        <dbReference type="EMBL" id="MDR7098373.1"/>
    </source>
</evidence>
<dbReference type="InterPro" id="IPR014347">
    <property type="entry name" value="Tautomerase/MIF_sf"/>
</dbReference>
<reference evidence="1 2" key="1">
    <citation type="submission" date="2023-07" db="EMBL/GenBank/DDBJ databases">
        <title>Sorghum-associated microbial communities from plants grown in Nebraska, USA.</title>
        <authorList>
            <person name="Schachtman D."/>
        </authorList>
    </citation>
    <scope>NUCLEOTIDE SEQUENCE [LARGE SCALE GENOMIC DNA]</scope>
    <source>
        <strain evidence="1 2">BE187</strain>
    </source>
</reference>
<sequence length="42" mass="4683">MTDLVEATVTTLNADPRTITVILHEHQAPNIRELDFVPRTPG</sequence>
<protein>
    <submittedName>
        <fullName evidence="1">Phenylpyruvate tautomerase PptA (4-oxalocrotonate tautomerase family)</fullName>
    </submittedName>
</protein>
<evidence type="ECO:0000313" key="2">
    <source>
        <dbReference type="Proteomes" id="UP001267878"/>
    </source>
</evidence>
<name>A0ABU1VLL3_9GAMM</name>
<gene>
    <name evidence="1" type="ORF">J2X04_000720</name>
</gene>
<comment type="caution">
    <text evidence="1">The sequence shown here is derived from an EMBL/GenBank/DDBJ whole genome shotgun (WGS) entry which is preliminary data.</text>
</comment>
<dbReference type="Gene3D" id="3.30.429.10">
    <property type="entry name" value="Macrophage Migration Inhibitory Factor"/>
    <property type="match status" value="1"/>
</dbReference>
<accession>A0ABU1VLL3</accession>
<dbReference type="EMBL" id="JAVDVW010000001">
    <property type="protein sequence ID" value="MDR7098373.1"/>
    <property type="molecule type" value="Genomic_DNA"/>
</dbReference>
<organism evidence="1 2">
    <name type="scientific">Agrilutibacter niabensis</name>
    <dbReference type="NCBI Taxonomy" id="380628"/>
    <lineage>
        <taxon>Bacteria</taxon>
        <taxon>Pseudomonadati</taxon>
        <taxon>Pseudomonadota</taxon>
        <taxon>Gammaproteobacteria</taxon>
        <taxon>Lysobacterales</taxon>
        <taxon>Lysobacteraceae</taxon>
        <taxon>Agrilutibacter</taxon>
    </lineage>
</organism>
<keyword evidence="2" id="KW-1185">Reference proteome</keyword>
<dbReference type="Proteomes" id="UP001267878">
    <property type="component" value="Unassembled WGS sequence"/>
</dbReference>
<proteinExistence type="predicted"/>